<dbReference type="STRING" id="760192.Halhy_3066"/>
<dbReference type="PANTHER" id="PTHR32309:SF13">
    <property type="entry name" value="FERRIC ENTEROBACTIN TRANSPORT PROTEIN FEPE"/>
    <property type="match status" value="1"/>
</dbReference>
<reference key="2">
    <citation type="submission" date="2011-04" db="EMBL/GenBank/DDBJ databases">
        <title>Complete sequence of chromosome of Haliscomenobacter hydrossis DSM 1100.</title>
        <authorList>
            <consortium name="US DOE Joint Genome Institute (JGI-PGF)"/>
            <person name="Lucas S."/>
            <person name="Han J."/>
            <person name="Lapidus A."/>
            <person name="Bruce D."/>
            <person name="Goodwin L."/>
            <person name="Pitluck S."/>
            <person name="Peters L."/>
            <person name="Kyrpides N."/>
            <person name="Mavromatis K."/>
            <person name="Ivanova N."/>
            <person name="Ovchinnikova G."/>
            <person name="Pagani I."/>
            <person name="Daligault H."/>
            <person name="Detter J.C."/>
            <person name="Han C."/>
            <person name="Land M."/>
            <person name="Hauser L."/>
            <person name="Markowitz V."/>
            <person name="Cheng J.-F."/>
            <person name="Hugenholtz P."/>
            <person name="Woyke T."/>
            <person name="Wu D."/>
            <person name="Verbarg S."/>
            <person name="Frueling A."/>
            <person name="Brambilla E."/>
            <person name="Klenk H.-P."/>
            <person name="Eisen J.A."/>
        </authorList>
    </citation>
    <scope>NUCLEOTIDE SEQUENCE</scope>
    <source>
        <strain>DSM 1100</strain>
    </source>
</reference>
<dbReference type="RefSeq" id="WP_013765472.1">
    <property type="nucleotide sequence ID" value="NC_015510.1"/>
</dbReference>
<evidence type="ECO:0000256" key="1">
    <source>
        <dbReference type="SAM" id="Coils"/>
    </source>
</evidence>
<dbReference type="EMBL" id="CP002691">
    <property type="protein sequence ID" value="AEE50929.1"/>
    <property type="molecule type" value="Genomic_DNA"/>
</dbReference>
<dbReference type="AlphaFoldDB" id="F4KPJ1"/>
<dbReference type="HOGENOM" id="CLU_755990_0_0_10"/>
<evidence type="ECO:0000256" key="2">
    <source>
        <dbReference type="SAM" id="Phobius"/>
    </source>
</evidence>
<dbReference type="OrthoDB" id="647428at2"/>
<dbReference type="GO" id="GO:0004713">
    <property type="term" value="F:protein tyrosine kinase activity"/>
    <property type="evidence" value="ECO:0007669"/>
    <property type="project" value="TreeGrafter"/>
</dbReference>
<dbReference type="Proteomes" id="UP000008461">
    <property type="component" value="Chromosome"/>
</dbReference>
<feature type="transmembrane region" description="Helical" evidence="2">
    <location>
        <begin position="20"/>
        <end position="39"/>
    </location>
</feature>
<evidence type="ECO:0000313" key="3">
    <source>
        <dbReference type="EMBL" id="AEE50929.1"/>
    </source>
</evidence>
<evidence type="ECO:0000313" key="4">
    <source>
        <dbReference type="Proteomes" id="UP000008461"/>
    </source>
</evidence>
<feature type="transmembrane region" description="Helical" evidence="2">
    <location>
        <begin position="331"/>
        <end position="351"/>
    </location>
</feature>
<keyword evidence="2" id="KW-0472">Membrane</keyword>
<keyword evidence="1" id="KW-0175">Coiled coil</keyword>
<dbReference type="KEGG" id="hhy:Halhy_3066"/>
<dbReference type="PANTHER" id="PTHR32309">
    <property type="entry name" value="TYROSINE-PROTEIN KINASE"/>
    <property type="match status" value="1"/>
</dbReference>
<proteinExistence type="predicted"/>
<feature type="coiled-coil region" evidence="1">
    <location>
        <begin position="246"/>
        <end position="273"/>
    </location>
</feature>
<dbReference type="InterPro" id="IPR050445">
    <property type="entry name" value="Bact_polysacc_biosynth/exp"/>
</dbReference>
<organism evidence="3 4">
    <name type="scientific">Haliscomenobacter hydrossis (strain ATCC 27775 / DSM 1100 / LMG 10767 / O)</name>
    <dbReference type="NCBI Taxonomy" id="760192"/>
    <lineage>
        <taxon>Bacteria</taxon>
        <taxon>Pseudomonadati</taxon>
        <taxon>Bacteroidota</taxon>
        <taxon>Saprospiria</taxon>
        <taxon>Saprospirales</taxon>
        <taxon>Haliscomenobacteraceae</taxon>
        <taxon>Haliscomenobacter</taxon>
    </lineage>
</organism>
<dbReference type="GO" id="GO:0005886">
    <property type="term" value="C:plasma membrane"/>
    <property type="evidence" value="ECO:0007669"/>
    <property type="project" value="TreeGrafter"/>
</dbReference>
<gene>
    <name evidence="3" type="ordered locus">Halhy_3066</name>
</gene>
<reference evidence="3 4" key="1">
    <citation type="journal article" date="2011" name="Stand. Genomic Sci.">
        <title>Complete genome sequence of Haliscomenobacter hydrossis type strain (O).</title>
        <authorList>
            <consortium name="US DOE Joint Genome Institute (JGI-PGF)"/>
            <person name="Daligault H."/>
            <person name="Lapidus A."/>
            <person name="Zeytun A."/>
            <person name="Nolan M."/>
            <person name="Lucas S."/>
            <person name="Del Rio T.G."/>
            <person name="Tice H."/>
            <person name="Cheng J.F."/>
            <person name="Tapia R."/>
            <person name="Han C."/>
            <person name="Goodwin L."/>
            <person name="Pitluck S."/>
            <person name="Liolios K."/>
            <person name="Pagani I."/>
            <person name="Ivanova N."/>
            <person name="Huntemann M."/>
            <person name="Mavromatis K."/>
            <person name="Mikhailova N."/>
            <person name="Pati A."/>
            <person name="Chen A."/>
            <person name="Palaniappan K."/>
            <person name="Land M."/>
            <person name="Hauser L."/>
            <person name="Brambilla E.M."/>
            <person name="Rohde M."/>
            <person name="Verbarg S."/>
            <person name="Goker M."/>
            <person name="Bristow J."/>
            <person name="Eisen J.A."/>
            <person name="Markowitz V."/>
            <person name="Hugenholtz P."/>
            <person name="Kyrpides N.C."/>
            <person name="Klenk H.P."/>
            <person name="Woyke T."/>
        </authorList>
    </citation>
    <scope>NUCLEOTIDE SEQUENCE [LARGE SCALE GENOMIC DNA]</scope>
    <source>
        <strain evidence="4">ATCC 27775 / DSM 1100 / LMG 10767 / O</strain>
    </source>
</reference>
<keyword evidence="2" id="KW-1133">Transmembrane helix</keyword>
<keyword evidence="2" id="KW-0812">Transmembrane</keyword>
<sequence length="366" mass="41193">MENKDNLLGVVRTLYQWRKQILGLSFLAAIGTAGISLLLPNFFKATTVFLAASPDLARPDILYGKSIGGQPYGSGNDIDRILTIAESKELGDYLIDTFNLFQHYRIAPNQPKSYVWAREKLFSRMEIIKTKRDAIQLTFEDVDPQLAARIANAARERINYLSQEVIKGNQRKNLASYESGLIVKEQILQELADSLTKLRAKYKIYNTRQVSTDLSERYIIAKGSYSRFKGRWESMKNNPRIPRDSVAFTEATMKGYQAEVESLQEELNNLAGGEAALMMIETRYYTSNGQLGDEVEKAKMLRTALEADVPTVLVVEEAEVPVLKSRPRRSLLVLAAGAIAFVIGCFGVLLFDAYRENKWGEAINAR</sequence>
<dbReference type="eggNOG" id="COG3206">
    <property type="taxonomic scope" value="Bacteria"/>
</dbReference>
<protein>
    <submittedName>
        <fullName evidence="3">Lipopolysaccharide biosynthesis protein</fullName>
    </submittedName>
</protein>
<accession>F4KPJ1</accession>
<name>F4KPJ1_HALH1</name>
<keyword evidence="4" id="KW-1185">Reference proteome</keyword>